<feature type="compositionally biased region" description="Low complexity" evidence="1">
    <location>
        <begin position="63"/>
        <end position="78"/>
    </location>
</feature>
<dbReference type="SMART" id="SM00205">
    <property type="entry name" value="THN"/>
    <property type="match status" value="1"/>
</dbReference>
<name>A0A7U3UY50_9ACTN</name>
<dbReference type="Pfam" id="PF00314">
    <property type="entry name" value="Thaumatin"/>
    <property type="match status" value="1"/>
</dbReference>
<reference evidence="3 4" key="4">
    <citation type="journal article" date="2020" name="Sci. Rep.">
        <title>beta-carboline chemical signals induce reveromycin production through a LuxR family regulator in Streptomyces sp. SN-593.</title>
        <authorList>
            <person name="Panthee S."/>
            <person name="Kito N."/>
            <person name="Hayashi T."/>
            <person name="Shimizu T."/>
            <person name="Ishikawa J."/>
            <person name="Hamamoto H."/>
            <person name="Osada H."/>
            <person name="Takahashi S."/>
        </authorList>
    </citation>
    <scope>NUCLEOTIDE SEQUENCE [LARGE SCALE GENOMIC DNA]</scope>
    <source>
        <strain evidence="3 4">SN-593</strain>
    </source>
</reference>
<reference evidence="3 4" key="3">
    <citation type="journal article" date="2011" name="Nat. Chem. Biol.">
        <title>Reveromycin A biosynthesis uses RevG and RevJ for stereospecific spiroacetal formation.</title>
        <authorList>
            <person name="Takahashi S."/>
            <person name="Toyoda A."/>
            <person name="Sekiyama Y."/>
            <person name="Takagi H."/>
            <person name="Nogawa T."/>
            <person name="Uramoto M."/>
            <person name="Suzuki R."/>
            <person name="Koshino H."/>
            <person name="Kumano T."/>
            <person name="Panthee S."/>
            <person name="Dairi T."/>
            <person name="Ishikawa J."/>
            <person name="Ikeda H."/>
            <person name="Sakaki Y."/>
            <person name="Osada H."/>
        </authorList>
    </citation>
    <scope>NUCLEOTIDE SEQUENCE [LARGE SCALE GENOMIC DNA]</scope>
    <source>
        <strain evidence="3 4">SN-593</strain>
    </source>
</reference>
<dbReference type="PRINTS" id="PR00347">
    <property type="entry name" value="THAUMATIN"/>
</dbReference>
<feature type="compositionally biased region" description="Low complexity" evidence="1">
    <location>
        <begin position="85"/>
        <end position="112"/>
    </location>
</feature>
<dbReference type="PROSITE" id="PS51367">
    <property type="entry name" value="THAUMATIN_2"/>
    <property type="match status" value="1"/>
</dbReference>
<dbReference type="EMBL" id="AP018365">
    <property type="protein sequence ID" value="BBB01004.1"/>
    <property type="molecule type" value="Genomic_DNA"/>
</dbReference>
<dbReference type="InterPro" id="IPR017949">
    <property type="entry name" value="Thaumatin_CS"/>
</dbReference>
<evidence type="ECO:0000313" key="3">
    <source>
        <dbReference type="EMBL" id="BBB01004.1"/>
    </source>
</evidence>
<dbReference type="AlphaFoldDB" id="A0A7U3UY50"/>
<protein>
    <recommendedName>
        <fullName evidence="5">Thaumatin family protein</fullName>
    </recommendedName>
</protein>
<feature type="region of interest" description="Disordered" evidence="1">
    <location>
        <begin position="63"/>
        <end position="119"/>
    </location>
</feature>
<keyword evidence="2" id="KW-0812">Transmembrane</keyword>
<proteinExistence type="predicted"/>
<organism evidence="3 4">
    <name type="scientific">Actinacidiphila reveromycinica</name>
    <dbReference type="NCBI Taxonomy" id="659352"/>
    <lineage>
        <taxon>Bacteria</taxon>
        <taxon>Bacillati</taxon>
        <taxon>Actinomycetota</taxon>
        <taxon>Actinomycetes</taxon>
        <taxon>Kitasatosporales</taxon>
        <taxon>Streptomycetaceae</taxon>
        <taxon>Actinacidiphila</taxon>
    </lineage>
</organism>
<accession>A0A7U3UY50</accession>
<feature type="region of interest" description="Disordered" evidence="1">
    <location>
        <begin position="1"/>
        <end position="21"/>
    </location>
</feature>
<dbReference type="InterPro" id="IPR037176">
    <property type="entry name" value="Osmotin/thaumatin-like_sf"/>
</dbReference>
<sequence length="229" mass="22733">MGTRARSGHGRRRRRGRRHGAAWSAAVIAVVGVCVAVYVVAGGGGRLPAGADGAAAAASRPSAPAAAPAGTAPAGAPTSAPPSASPSGPAPRAKPATPSATSAKPPEAPKASGSGAPSVLAPTTGTRVFTLVNHVDETVWVGAGQQTAEPALATTGWVLPPGVTLAVRVPDHWNGRFWGRTGCSFDASGRGHCETGDCDGRFQCPGYGAIPASLAEFNLNAAPEGPKWP</sequence>
<keyword evidence="2" id="KW-1133">Transmembrane helix</keyword>
<dbReference type="PANTHER" id="PTHR31048">
    <property type="entry name" value="OS03G0233200 PROTEIN"/>
    <property type="match status" value="1"/>
</dbReference>
<dbReference type="Gene3D" id="2.60.110.10">
    <property type="entry name" value="Thaumatin"/>
    <property type="match status" value="1"/>
</dbReference>
<reference evidence="3 4" key="1">
    <citation type="journal article" date="2010" name="J. Bacteriol.">
        <title>Biochemical characterization of a novel indole prenyltransferase from Streptomyces sp. SN-593.</title>
        <authorList>
            <person name="Takahashi S."/>
            <person name="Takagi H."/>
            <person name="Toyoda A."/>
            <person name="Uramoto M."/>
            <person name="Nogawa T."/>
            <person name="Ueki M."/>
            <person name="Sakaki Y."/>
            <person name="Osada H."/>
        </authorList>
    </citation>
    <scope>NUCLEOTIDE SEQUENCE [LARGE SCALE GENOMIC DNA]</scope>
    <source>
        <strain evidence="3 4">SN-593</strain>
    </source>
</reference>
<dbReference type="KEGG" id="arev:RVR_8234"/>
<evidence type="ECO:0000256" key="1">
    <source>
        <dbReference type="SAM" id="MobiDB-lite"/>
    </source>
</evidence>
<keyword evidence="4" id="KW-1185">Reference proteome</keyword>
<evidence type="ECO:0008006" key="5">
    <source>
        <dbReference type="Google" id="ProtNLM"/>
    </source>
</evidence>
<keyword evidence="2" id="KW-0472">Membrane</keyword>
<evidence type="ECO:0000313" key="4">
    <source>
        <dbReference type="Proteomes" id="UP000595703"/>
    </source>
</evidence>
<dbReference type="InterPro" id="IPR001938">
    <property type="entry name" value="Thaumatin"/>
</dbReference>
<dbReference type="RefSeq" id="WP_202236956.1">
    <property type="nucleotide sequence ID" value="NZ_AP018365.1"/>
</dbReference>
<dbReference type="SUPFAM" id="SSF49870">
    <property type="entry name" value="Osmotin, thaumatin-like protein"/>
    <property type="match status" value="1"/>
</dbReference>
<gene>
    <name evidence="3" type="ORF">RVR_8234</name>
</gene>
<dbReference type="Proteomes" id="UP000595703">
    <property type="component" value="Chromosome"/>
</dbReference>
<reference evidence="3 4" key="2">
    <citation type="journal article" date="2011" name="J. Antibiot.">
        <title>Furaquinocins I and J: novel polyketide isoprenoid hybrid compounds from Streptomyces reveromyceticus SN-593.</title>
        <authorList>
            <person name="Panthee S."/>
            <person name="Takahashi S."/>
            <person name="Takagi H."/>
            <person name="Nogawa T."/>
            <person name="Oowada E."/>
            <person name="Uramoto M."/>
            <person name="Osada H."/>
        </authorList>
    </citation>
    <scope>NUCLEOTIDE SEQUENCE [LARGE SCALE GENOMIC DNA]</scope>
    <source>
        <strain evidence="3 4">SN-593</strain>
    </source>
</reference>
<feature type="transmembrane region" description="Helical" evidence="2">
    <location>
        <begin position="21"/>
        <end position="41"/>
    </location>
</feature>
<feature type="compositionally biased region" description="Basic residues" evidence="1">
    <location>
        <begin position="1"/>
        <end position="20"/>
    </location>
</feature>
<evidence type="ECO:0000256" key="2">
    <source>
        <dbReference type="SAM" id="Phobius"/>
    </source>
</evidence>
<dbReference type="PROSITE" id="PS00316">
    <property type="entry name" value="THAUMATIN_1"/>
    <property type="match status" value="1"/>
</dbReference>